<gene>
    <name evidence="1" type="ORF">AAE3_LOCUS8529</name>
</gene>
<evidence type="ECO:0000313" key="1">
    <source>
        <dbReference type="EMBL" id="CAA7266163.1"/>
    </source>
</evidence>
<sequence>MLDTECQTVPPLEVEEFLLNNSPPPDYLLPTVNDLLKASRSQLSIIQGEMDALAKLLGAVRQRFEATQQSINKYETILSPIRRVPADVLGEIFAHCLPTHRNPLFLSSEAPILPSHVCRSWRAMALSTPSLWARFHVSLPGVASELESESADTLLSGTSHTNNFLALYQQIMERRSNAVKEWLTRSGASPLSLSIFAQTTYRDFLTEITSRSAELVLDAIASCCERWKGIEFTMPLALYQKLEAKLNFRKPPCLTQIRISLDNRMHSPFAGDGAAPPPSVTLLSAPNVQGVSLSFPVTTQPFNFSSLDKHNEMAPIWDQLTRLFLHTMIPDTDVRLFLRACPRLIDCGLWAFAAADHFGTMVPTESDVPVGVISLPHLQIFKITDGGFPSTMRNTFASLFVPELRRIDYWRVHPYYDTSGSQPPPLALLEAGQSISTFHFDPQGVPKETIIQCLRTIPKLKHLIIGGRPAPHKPEIMPTNVWTPPFRTTALPLEDLVVREDAHLDDVDNDILLPSLETFEIYEPFANVSDSTLQKFICSRVGLAAARKGISSLRRVKGRFERPMQEDISGEVKQCGAEAGVDVGLELTYLTDNLETKNPFSVEFGLTQITRRTWIYSVLES</sequence>
<name>A0A8S0XMH3_CYCAE</name>
<comment type="caution">
    <text evidence="1">The sequence shown here is derived from an EMBL/GenBank/DDBJ whole genome shotgun (WGS) entry which is preliminary data.</text>
</comment>
<proteinExistence type="predicted"/>
<dbReference type="AlphaFoldDB" id="A0A8S0XMH3"/>
<dbReference type="EMBL" id="CACVBS010000053">
    <property type="protein sequence ID" value="CAA7266163.1"/>
    <property type="molecule type" value="Genomic_DNA"/>
</dbReference>
<reference evidence="1 2" key="1">
    <citation type="submission" date="2020-01" db="EMBL/GenBank/DDBJ databases">
        <authorList>
            <person name="Gupta K D."/>
        </authorList>
    </citation>
    <scope>NUCLEOTIDE SEQUENCE [LARGE SCALE GENOMIC DNA]</scope>
</reference>
<dbReference type="Proteomes" id="UP000467700">
    <property type="component" value="Unassembled WGS sequence"/>
</dbReference>
<accession>A0A8S0XMH3</accession>
<keyword evidence="2" id="KW-1185">Reference proteome</keyword>
<dbReference type="OrthoDB" id="3365698at2759"/>
<evidence type="ECO:0008006" key="3">
    <source>
        <dbReference type="Google" id="ProtNLM"/>
    </source>
</evidence>
<protein>
    <recommendedName>
        <fullName evidence="3">F-box domain-containing protein</fullName>
    </recommendedName>
</protein>
<organism evidence="1 2">
    <name type="scientific">Cyclocybe aegerita</name>
    <name type="common">Black poplar mushroom</name>
    <name type="synonym">Agrocybe aegerita</name>
    <dbReference type="NCBI Taxonomy" id="1973307"/>
    <lineage>
        <taxon>Eukaryota</taxon>
        <taxon>Fungi</taxon>
        <taxon>Dikarya</taxon>
        <taxon>Basidiomycota</taxon>
        <taxon>Agaricomycotina</taxon>
        <taxon>Agaricomycetes</taxon>
        <taxon>Agaricomycetidae</taxon>
        <taxon>Agaricales</taxon>
        <taxon>Agaricineae</taxon>
        <taxon>Bolbitiaceae</taxon>
        <taxon>Cyclocybe</taxon>
    </lineage>
</organism>
<evidence type="ECO:0000313" key="2">
    <source>
        <dbReference type="Proteomes" id="UP000467700"/>
    </source>
</evidence>